<dbReference type="InterPro" id="IPR008967">
    <property type="entry name" value="p53-like_TF_DNA-bd_sf"/>
</dbReference>
<name>A0A8S1E7U5_9PELO</name>
<comment type="caution">
    <text evidence="4">The sequence shown here is derived from an EMBL/GenBank/DDBJ whole genome shotgun (WGS) entry which is preliminary data.</text>
</comment>
<dbReference type="GO" id="GO:0005634">
    <property type="term" value="C:nucleus"/>
    <property type="evidence" value="ECO:0007669"/>
    <property type="project" value="TreeGrafter"/>
</dbReference>
<evidence type="ECO:0000256" key="2">
    <source>
        <dbReference type="PROSITE-ProRule" id="PRU00850"/>
    </source>
</evidence>
<dbReference type="EMBL" id="CADEPM010000002">
    <property type="protein sequence ID" value="CAB3399882.1"/>
    <property type="molecule type" value="Genomic_DNA"/>
</dbReference>
<dbReference type="GO" id="GO:0043565">
    <property type="term" value="F:sequence-specific DNA binding"/>
    <property type="evidence" value="ECO:0007669"/>
    <property type="project" value="TreeGrafter"/>
</dbReference>
<evidence type="ECO:0000313" key="4">
    <source>
        <dbReference type="EMBL" id="CAB3399882.1"/>
    </source>
</evidence>
<dbReference type="Proteomes" id="UP000494206">
    <property type="component" value="Unassembled WGS sequence"/>
</dbReference>
<proteinExistence type="predicted"/>
<dbReference type="AlphaFoldDB" id="A0A8S1E7U5"/>
<dbReference type="GO" id="GO:0045893">
    <property type="term" value="P:positive regulation of DNA-templated transcription"/>
    <property type="evidence" value="ECO:0007669"/>
    <property type="project" value="TreeGrafter"/>
</dbReference>
<dbReference type="GO" id="GO:0005789">
    <property type="term" value="C:endoplasmic reticulum membrane"/>
    <property type="evidence" value="ECO:0007669"/>
    <property type="project" value="TreeGrafter"/>
</dbReference>
<dbReference type="PANTHER" id="PTHR13029">
    <property type="match status" value="1"/>
</dbReference>
<accession>A0A8S1E7U5</accession>
<dbReference type="PROSITE" id="PS51517">
    <property type="entry name" value="NDT80"/>
    <property type="match status" value="1"/>
</dbReference>
<reference evidence="4 5" key="1">
    <citation type="submission" date="2020-04" db="EMBL/GenBank/DDBJ databases">
        <authorList>
            <person name="Laetsch R D."/>
            <person name="Stevens L."/>
            <person name="Kumar S."/>
            <person name="Blaxter L. M."/>
        </authorList>
    </citation>
    <scope>NUCLEOTIDE SEQUENCE [LARGE SCALE GENOMIC DNA]</scope>
</reference>
<dbReference type="Pfam" id="PF05224">
    <property type="entry name" value="NDT80_PhoG"/>
    <property type="match status" value="1"/>
</dbReference>
<keyword evidence="1 2" id="KW-0238">DNA-binding</keyword>
<dbReference type="PANTHER" id="PTHR13029:SF18">
    <property type="entry name" value="MYELIN REGULATORY FACTOR HOMOLOG 1"/>
    <property type="match status" value="1"/>
</dbReference>
<dbReference type="InterPro" id="IPR037141">
    <property type="entry name" value="NDT80_DNA-bd_dom_sf"/>
</dbReference>
<sequence length="392" mass="44454">MELPHVPKEEPINDPLANVEQFNILQFLQPENDNNRYAPLEDPLLNVDDMGHPLNEMIDSPQNHALFQQIAASGIPESPPITDHSGNVSSGGQPINHHNLGLSVNDLQGILRQDYQNENFGVNKQEPSTSDAGFMSPYPPPPPQMTPMPNMTPSPEYTSRNENFTISQYPNSHISSLYTGVETDPNAIDHPNRKRARFEESAKLYAALQGNGNGDNGEAVTQQAIRFSKYQEECWNLLFDEHGRQLSRLQIHVVADKGFNYSQNDGCFVNQKKNHFQISVHLEALDANPPKKVIFNGALYPIQEFKLAFVGVKTEMPTTEITVRQSRADRKPHPHNPVLFDIQERRVTKVTVPRLHFSETTQNNQRKNFRPNPEQKYFYLFNHTLRSVSSLG</sequence>
<organism evidence="4 5">
    <name type="scientific">Caenorhabditis bovis</name>
    <dbReference type="NCBI Taxonomy" id="2654633"/>
    <lineage>
        <taxon>Eukaryota</taxon>
        <taxon>Metazoa</taxon>
        <taxon>Ecdysozoa</taxon>
        <taxon>Nematoda</taxon>
        <taxon>Chromadorea</taxon>
        <taxon>Rhabditida</taxon>
        <taxon>Rhabditina</taxon>
        <taxon>Rhabditomorpha</taxon>
        <taxon>Rhabditoidea</taxon>
        <taxon>Rhabditidae</taxon>
        <taxon>Peloderinae</taxon>
        <taxon>Caenorhabditis</taxon>
    </lineage>
</organism>
<protein>
    <recommendedName>
        <fullName evidence="3">NDT80 domain-containing protein</fullName>
    </recommendedName>
</protein>
<evidence type="ECO:0000256" key="1">
    <source>
        <dbReference type="ARBA" id="ARBA00023125"/>
    </source>
</evidence>
<dbReference type="OrthoDB" id="27041at2759"/>
<dbReference type="InterPro" id="IPR024061">
    <property type="entry name" value="NDT80_DNA-bd_dom"/>
</dbReference>
<evidence type="ECO:0000259" key="3">
    <source>
        <dbReference type="PROSITE" id="PS51517"/>
    </source>
</evidence>
<dbReference type="InterPro" id="IPR051577">
    <property type="entry name" value="MRF-like"/>
</dbReference>
<feature type="domain" description="NDT80" evidence="3">
    <location>
        <begin position="149"/>
        <end position="392"/>
    </location>
</feature>
<keyword evidence="5" id="KW-1185">Reference proteome</keyword>
<dbReference type="Gene3D" id="2.60.40.1390">
    <property type="entry name" value="NDT80 DNA-binding domain"/>
    <property type="match status" value="1"/>
</dbReference>
<gene>
    <name evidence="4" type="ORF">CBOVIS_LOCUS2934</name>
</gene>
<feature type="DNA-binding region" description="NDT80" evidence="2">
    <location>
        <begin position="149"/>
        <end position="392"/>
    </location>
</feature>
<dbReference type="GO" id="GO:0016540">
    <property type="term" value="P:protein autoprocessing"/>
    <property type="evidence" value="ECO:0007669"/>
    <property type="project" value="TreeGrafter"/>
</dbReference>
<dbReference type="SUPFAM" id="SSF49417">
    <property type="entry name" value="p53-like transcription factors"/>
    <property type="match status" value="1"/>
</dbReference>
<evidence type="ECO:0000313" key="5">
    <source>
        <dbReference type="Proteomes" id="UP000494206"/>
    </source>
</evidence>
<dbReference type="GO" id="GO:0003700">
    <property type="term" value="F:DNA-binding transcription factor activity"/>
    <property type="evidence" value="ECO:0007669"/>
    <property type="project" value="UniProtKB-UniRule"/>
</dbReference>